<dbReference type="NCBIfam" id="NF033788">
    <property type="entry name" value="HTH_metalloreg"/>
    <property type="match status" value="1"/>
</dbReference>
<feature type="domain" description="HTH arsR-type" evidence="4">
    <location>
        <begin position="9"/>
        <end position="103"/>
    </location>
</feature>
<gene>
    <name evidence="5" type="ORF">F8O05_12845</name>
</gene>
<dbReference type="PANTHER" id="PTHR33154:SF33">
    <property type="entry name" value="TRANSCRIPTIONAL REPRESSOR SDPR"/>
    <property type="match status" value="1"/>
</dbReference>
<dbReference type="InterPro" id="IPR036388">
    <property type="entry name" value="WH-like_DNA-bd_sf"/>
</dbReference>
<keyword evidence="2" id="KW-0238">DNA-binding</keyword>
<evidence type="ECO:0000313" key="5">
    <source>
        <dbReference type="EMBL" id="KAB1641492.1"/>
    </source>
</evidence>
<dbReference type="Proteomes" id="UP000433493">
    <property type="component" value="Unassembled WGS sequence"/>
</dbReference>
<comment type="caution">
    <text evidence="5">The sequence shown here is derived from an EMBL/GenBank/DDBJ whole genome shotgun (WGS) entry which is preliminary data.</text>
</comment>
<evidence type="ECO:0000313" key="6">
    <source>
        <dbReference type="Proteomes" id="UP000433493"/>
    </source>
</evidence>
<dbReference type="GO" id="GO:0003700">
    <property type="term" value="F:DNA-binding transcription factor activity"/>
    <property type="evidence" value="ECO:0007669"/>
    <property type="project" value="InterPro"/>
</dbReference>
<dbReference type="PROSITE" id="PS50987">
    <property type="entry name" value="HTH_ARSR_2"/>
    <property type="match status" value="1"/>
</dbReference>
<reference evidence="5 6" key="1">
    <citation type="submission" date="2019-09" db="EMBL/GenBank/DDBJ databases">
        <title>Phylogeny of genus Pseudoclavibacter and closely related genus.</title>
        <authorList>
            <person name="Li Y."/>
        </authorList>
    </citation>
    <scope>NUCLEOTIDE SEQUENCE [LARGE SCALE GENOMIC DNA]</scope>
    <source>
        <strain evidence="5 6">KCTC 13959</strain>
    </source>
</reference>
<dbReference type="GO" id="GO:0003677">
    <property type="term" value="F:DNA binding"/>
    <property type="evidence" value="ECO:0007669"/>
    <property type="project" value="UniProtKB-KW"/>
</dbReference>
<dbReference type="InterPro" id="IPR036390">
    <property type="entry name" value="WH_DNA-bd_sf"/>
</dbReference>
<dbReference type="InterPro" id="IPR051081">
    <property type="entry name" value="HTH_MetalResp_TranReg"/>
</dbReference>
<dbReference type="OrthoDB" id="3401849at2"/>
<dbReference type="Pfam" id="PF01022">
    <property type="entry name" value="HTH_5"/>
    <property type="match status" value="1"/>
</dbReference>
<dbReference type="SMART" id="SM00418">
    <property type="entry name" value="HTH_ARSR"/>
    <property type="match status" value="1"/>
</dbReference>
<evidence type="ECO:0000256" key="1">
    <source>
        <dbReference type="ARBA" id="ARBA00023015"/>
    </source>
</evidence>
<proteinExistence type="predicted"/>
<dbReference type="AlphaFoldDB" id="A0A7J5B8F1"/>
<keyword evidence="3" id="KW-0804">Transcription</keyword>
<dbReference type="PRINTS" id="PR00778">
    <property type="entry name" value="HTHARSR"/>
</dbReference>
<accession>A0A7J5B8F1</accession>
<evidence type="ECO:0000259" key="4">
    <source>
        <dbReference type="PROSITE" id="PS50987"/>
    </source>
</evidence>
<dbReference type="CDD" id="cd00090">
    <property type="entry name" value="HTH_ARSR"/>
    <property type="match status" value="1"/>
</dbReference>
<dbReference type="SUPFAM" id="SSF46785">
    <property type="entry name" value="Winged helix' DNA-binding domain"/>
    <property type="match status" value="1"/>
</dbReference>
<organism evidence="5 6">
    <name type="scientific">Gulosibacter chungangensis</name>
    <dbReference type="NCBI Taxonomy" id="979746"/>
    <lineage>
        <taxon>Bacteria</taxon>
        <taxon>Bacillati</taxon>
        <taxon>Actinomycetota</taxon>
        <taxon>Actinomycetes</taxon>
        <taxon>Micrococcales</taxon>
        <taxon>Microbacteriaceae</taxon>
        <taxon>Gulosibacter</taxon>
    </lineage>
</organism>
<dbReference type="InterPro" id="IPR011991">
    <property type="entry name" value="ArsR-like_HTH"/>
</dbReference>
<keyword evidence="6" id="KW-1185">Reference proteome</keyword>
<evidence type="ECO:0000256" key="2">
    <source>
        <dbReference type="ARBA" id="ARBA00023125"/>
    </source>
</evidence>
<dbReference type="PANTHER" id="PTHR33154">
    <property type="entry name" value="TRANSCRIPTIONAL REGULATOR, ARSR FAMILY"/>
    <property type="match status" value="1"/>
</dbReference>
<sequence length="126" mass="13739">MNGRASRGLDGVAGELYAHLFQALSEPARLAILQHLASGEHRVRDLVDHMGVAQSTVSKHLRFLAECKLVRARPDGRASWYSLAQPEQLSTVIVATEELLGATGTHMSLCAHLRDPQITTNGTKEK</sequence>
<keyword evidence="1" id="KW-0805">Transcription regulation</keyword>
<dbReference type="InterPro" id="IPR001845">
    <property type="entry name" value="HTH_ArsR_DNA-bd_dom"/>
</dbReference>
<dbReference type="EMBL" id="WBKB01000009">
    <property type="protein sequence ID" value="KAB1641492.1"/>
    <property type="molecule type" value="Genomic_DNA"/>
</dbReference>
<dbReference type="Gene3D" id="1.10.10.10">
    <property type="entry name" value="Winged helix-like DNA-binding domain superfamily/Winged helix DNA-binding domain"/>
    <property type="match status" value="1"/>
</dbReference>
<protein>
    <submittedName>
        <fullName evidence="5">Winged helix-turn-helix transcriptional regulator</fullName>
    </submittedName>
</protein>
<name>A0A7J5B8F1_9MICO</name>
<evidence type="ECO:0000256" key="3">
    <source>
        <dbReference type="ARBA" id="ARBA00023163"/>
    </source>
</evidence>